<keyword evidence="10" id="KW-0175">Coiled coil</keyword>
<dbReference type="Pfam" id="PF17865">
    <property type="entry name" value="AAA_lid_5"/>
    <property type="match status" value="1"/>
</dbReference>
<reference evidence="13" key="1">
    <citation type="journal article" date="2023" name="bioRxiv">
        <title>Scaffold-level genome assemblies of two parasitoid biocontrol wasps reveal the parthenogenesis mechanism and an associated novel virus.</title>
        <authorList>
            <person name="Inwood S."/>
            <person name="Skelly J."/>
            <person name="Guhlin J."/>
            <person name="Harrop T."/>
            <person name="Goldson S."/>
            <person name="Dearden P."/>
        </authorList>
    </citation>
    <scope>NUCLEOTIDE SEQUENCE</scope>
    <source>
        <strain evidence="13">Lincoln</strain>
        <tissue evidence="13">Whole body</tissue>
    </source>
</reference>
<feature type="compositionally biased region" description="Basic and acidic residues" evidence="11">
    <location>
        <begin position="4664"/>
        <end position="4701"/>
    </location>
</feature>
<dbReference type="GO" id="GO:0005524">
    <property type="term" value="F:ATP binding"/>
    <property type="evidence" value="ECO:0007669"/>
    <property type="project" value="UniProtKB-KW"/>
</dbReference>
<evidence type="ECO:0000256" key="5">
    <source>
        <dbReference type="ARBA" id="ARBA00022741"/>
    </source>
</evidence>
<keyword evidence="6 9" id="KW-0067">ATP-binding</keyword>
<dbReference type="GO" id="GO:0005730">
    <property type="term" value="C:nucleolus"/>
    <property type="evidence" value="ECO:0007669"/>
    <property type="project" value="UniProtKB-SubCell"/>
</dbReference>
<evidence type="ECO:0000256" key="1">
    <source>
        <dbReference type="ARBA" id="ARBA00004604"/>
    </source>
</evidence>
<dbReference type="CDD" id="cd00009">
    <property type="entry name" value="AAA"/>
    <property type="match status" value="4"/>
</dbReference>
<comment type="similarity">
    <text evidence="3 9">Belongs to the midasin family.</text>
</comment>
<dbReference type="PIRSF" id="PIRSF010340">
    <property type="entry name" value="Midasin"/>
    <property type="match status" value="1"/>
</dbReference>
<evidence type="ECO:0000256" key="7">
    <source>
        <dbReference type="ARBA" id="ARBA00023186"/>
    </source>
</evidence>
<feature type="compositionally biased region" description="Basic and acidic residues" evidence="11">
    <location>
        <begin position="4988"/>
        <end position="4999"/>
    </location>
</feature>
<feature type="domain" description="VWFA" evidence="12">
    <location>
        <begin position="5151"/>
        <end position="5343"/>
    </location>
</feature>
<dbReference type="Pfam" id="PF17867">
    <property type="entry name" value="AAA_lid_7"/>
    <property type="match status" value="3"/>
</dbReference>
<dbReference type="PROSITE" id="PS50234">
    <property type="entry name" value="VWFA"/>
    <property type="match status" value="1"/>
</dbReference>
<evidence type="ECO:0000256" key="10">
    <source>
        <dbReference type="SAM" id="Coils"/>
    </source>
</evidence>
<dbReference type="GO" id="GO:0030687">
    <property type="term" value="C:preribosome, large subunit precursor"/>
    <property type="evidence" value="ECO:0007669"/>
    <property type="project" value="TreeGrafter"/>
</dbReference>
<dbReference type="SUPFAM" id="SSF52540">
    <property type="entry name" value="P-loop containing nucleoside triphosphate hydrolases"/>
    <property type="match status" value="6"/>
</dbReference>
<feature type="compositionally biased region" description="Acidic residues" evidence="11">
    <location>
        <begin position="4702"/>
        <end position="4718"/>
    </location>
</feature>
<evidence type="ECO:0000256" key="11">
    <source>
        <dbReference type="SAM" id="MobiDB-lite"/>
    </source>
</evidence>
<dbReference type="FunFam" id="3.40.50.300:FF:004102">
    <property type="entry name" value="Uncharacterized protein"/>
    <property type="match status" value="1"/>
</dbReference>
<comment type="caution">
    <text evidence="13">The sequence shown here is derived from an EMBL/GenBank/DDBJ whole genome shotgun (WGS) entry which is preliminary data.</text>
</comment>
<feature type="compositionally biased region" description="Polar residues" evidence="11">
    <location>
        <begin position="4830"/>
        <end position="4841"/>
    </location>
</feature>
<dbReference type="GO" id="GO:0000055">
    <property type="term" value="P:ribosomal large subunit export from nucleus"/>
    <property type="evidence" value="ECO:0007669"/>
    <property type="project" value="TreeGrafter"/>
</dbReference>
<feature type="compositionally biased region" description="Acidic residues" evidence="11">
    <location>
        <begin position="4561"/>
        <end position="4577"/>
    </location>
</feature>
<feature type="region of interest" description="Disordered" evidence="11">
    <location>
        <begin position="684"/>
        <end position="710"/>
    </location>
</feature>
<feature type="compositionally biased region" description="Acidic residues" evidence="11">
    <location>
        <begin position="4602"/>
        <end position="4614"/>
    </location>
</feature>
<feature type="compositionally biased region" description="Basic and acidic residues" evidence="11">
    <location>
        <begin position="3025"/>
        <end position="3034"/>
    </location>
</feature>
<gene>
    <name evidence="13" type="ORF">PV327_003546</name>
</gene>
<keyword evidence="8 9" id="KW-0539">Nucleus</keyword>
<comment type="subcellular location">
    <subcellularLocation>
        <location evidence="1">Nucleus</location>
        <location evidence="1">Nucleolus</location>
    </subcellularLocation>
    <subcellularLocation>
        <location evidence="2">Nucleus</location>
        <location evidence="2">Nucleoplasm</location>
    </subcellularLocation>
</comment>
<feature type="compositionally biased region" description="Acidic residues" evidence="11">
    <location>
        <begin position="4648"/>
        <end position="4663"/>
    </location>
</feature>
<reference evidence="13" key="2">
    <citation type="submission" date="2023-03" db="EMBL/GenBank/DDBJ databases">
        <authorList>
            <person name="Inwood S.N."/>
            <person name="Skelly J.G."/>
            <person name="Guhlin J."/>
            <person name="Harrop T.W.R."/>
            <person name="Goldson S.G."/>
            <person name="Dearden P.K."/>
        </authorList>
    </citation>
    <scope>NUCLEOTIDE SEQUENCE</scope>
    <source>
        <strain evidence="13">Lincoln</strain>
        <tissue evidence="13">Whole body</tissue>
    </source>
</reference>
<accession>A0AA39G469</accession>
<keyword evidence="14" id="KW-1185">Reference proteome</keyword>
<dbReference type="FunFam" id="3.40.50.300:FF:000764">
    <property type="entry name" value="Midasin"/>
    <property type="match status" value="1"/>
</dbReference>
<feature type="compositionally biased region" description="Acidic residues" evidence="11">
    <location>
        <begin position="4623"/>
        <end position="4633"/>
    </location>
</feature>
<evidence type="ECO:0000256" key="8">
    <source>
        <dbReference type="ARBA" id="ARBA00023242"/>
    </source>
</evidence>
<dbReference type="InterPro" id="IPR041190">
    <property type="entry name" value="Midasin_AAA_lid_5"/>
</dbReference>
<feature type="compositionally biased region" description="Basic and acidic residues" evidence="11">
    <location>
        <begin position="4857"/>
        <end position="4885"/>
    </location>
</feature>
<feature type="compositionally biased region" description="Acidic residues" evidence="11">
    <location>
        <begin position="4521"/>
        <end position="4539"/>
    </location>
</feature>
<dbReference type="InterPro" id="IPR003593">
    <property type="entry name" value="AAA+_ATPase"/>
</dbReference>
<feature type="region of interest" description="Disordered" evidence="11">
    <location>
        <begin position="4447"/>
        <end position="5016"/>
    </location>
</feature>
<feature type="region of interest" description="Disordered" evidence="11">
    <location>
        <begin position="3012"/>
        <end position="3034"/>
    </location>
</feature>
<comment type="function">
    <text evidence="9">Nuclear chaperone required for maturation and nuclear export of pre-60S ribosome subunits.</text>
</comment>
<evidence type="ECO:0000256" key="3">
    <source>
        <dbReference type="ARBA" id="ARBA00007188"/>
    </source>
</evidence>
<dbReference type="Gene3D" id="3.40.50.300">
    <property type="entry name" value="P-loop containing nucleotide triphosphate hydrolases"/>
    <property type="match status" value="6"/>
</dbReference>
<feature type="compositionally biased region" description="Basic and acidic residues" evidence="11">
    <location>
        <begin position="4468"/>
        <end position="4505"/>
    </location>
</feature>
<dbReference type="InterPro" id="IPR012099">
    <property type="entry name" value="Midasin"/>
</dbReference>
<dbReference type="Pfam" id="PF21108">
    <property type="entry name" value="MDN1_4th"/>
    <property type="match status" value="1"/>
</dbReference>
<feature type="compositionally biased region" description="Basic and acidic residues" evidence="11">
    <location>
        <begin position="4760"/>
        <end position="4815"/>
    </location>
</feature>
<dbReference type="InterPro" id="IPR002035">
    <property type="entry name" value="VWF_A"/>
</dbReference>
<feature type="compositionally biased region" description="Polar residues" evidence="11">
    <location>
        <begin position="3012"/>
        <end position="3024"/>
    </location>
</feature>
<organism evidence="13 14">
    <name type="scientific">Microctonus hyperodae</name>
    <name type="common">Parasitoid wasp</name>
    <dbReference type="NCBI Taxonomy" id="165561"/>
    <lineage>
        <taxon>Eukaryota</taxon>
        <taxon>Metazoa</taxon>
        <taxon>Ecdysozoa</taxon>
        <taxon>Arthropoda</taxon>
        <taxon>Hexapoda</taxon>
        <taxon>Insecta</taxon>
        <taxon>Pterygota</taxon>
        <taxon>Neoptera</taxon>
        <taxon>Endopterygota</taxon>
        <taxon>Hymenoptera</taxon>
        <taxon>Apocrita</taxon>
        <taxon>Ichneumonoidea</taxon>
        <taxon>Braconidae</taxon>
        <taxon>Euphorinae</taxon>
        <taxon>Microctonus</taxon>
    </lineage>
</organism>
<feature type="coiled-coil region" evidence="10">
    <location>
        <begin position="4305"/>
        <end position="4346"/>
    </location>
</feature>
<evidence type="ECO:0000256" key="2">
    <source>
        <dbReference type="ARBA" id="ARBA00004642"/>
    </source>
</evidence>
<evidence type="ECO:0000313" key="14">
    <source>
        <dbReference type="Proteomes" id="UP001168972"/>
    </source>
</evidence>
<dbReference type="Pfam" id="PF07728">
    <property type="entry name" value="AAA_5"/>
    <property type="match status" value="7"/>
</dbReference>
<dbReference type="InterPro" id="IPR040848">
    <property type="entry name" value="AAA_lid_7"/>
</dbReference>
<dbReference type="Pfam" id="PF00092">
    <property type="entry name" value="VWA"/>
    <property type="match status" value="1"/>
</dbReference>
<dbReference type="Proteomes" id="UP001168972">
    <property type="component" value="Unassembled WGS sequence"/>
</dbReference>
<feature type="compositionally biased region" description="Acidic residues" evidence="11">
    <location>
        <begin position="4900"/>
        <end position="4917"/>
    </location>
</feature>
<feature type="compositionally biased region" description="Basic and acidic residues" evidence="11">
    <location>
        <begin position="4919"/>
        <end position="4933"/>
    </location>
</feature>
<feature type="compositionally biased region" description="Basic and acidic residues" evidence="11">
    <location>
        <begin position="687"/>
        <end position="710"/>
    </location>
</feature>
<dbReference type="SMART" id="SM00327">
    <property type="entry name" value="VWA"/>
    <property type="match status" value="1"/>
</dbReference>
<dbReference type="FunFam" id="3.40.50.410:FF:000028">
    <property type="entry name" value="Midasin"/>
    <property type="match status" value="1"/>
</dbReference>
<dbReference type="PANTHER" id="PTHR48103">
    <property type="entry name" value="MIDASIN-RELATED"/>
    <property type="match status" value="1"/>
</dbReference>
<dbReference type="InterPro" id="IPR011704">
    <property type="entry name" value="ATPase_dyneun-rel_AAA"/>
</dbReference>
<evidence type="ECO:0000313" key="13">
    <source>
        <dbReference type="EMBL" id="KAK0181247.1"/>
    </source>
</evidence>
<feature type="compositionally biased region" description="Polar residues" evidence="11">
    <location>
        <begin position="5004"/>
        <end position="5014"/>
    </location>
</feature>
<dbReference type="FunFam" id="3.40.50.300:FF:000582">
    <property type="entry name" value="Midasin"/>
    <property type="match status" value="1"/>
</dbReference>
<dbReference type="Gene3D" id="3.40.50.410">
    <property type="entry name" value="von Willebrand factor, type A domain"/>
    <property type="match status" value="1"/>
</dbReference>
<dbReference type="SMART" id="SM00382">
    <property type="entry name" value="AAA"/>
    <property type="match status" value="6"/>
</dbReference>
<dbReference type="EMBL" id="JAQQBR010000002">
    <property type="protein sequence ID" value="KAK0181247.1"/>
    <property type="molecule type" value="Genomic_DNA"/>
</dbReference>
<feature type="compositionally biased region" description="Acidic residues" evidence="11">
    <location>
        <begin position="4730"/>
        <end position="4743"/>
    </location>
</feature>
<dbReference type="InterPro" id="IPR036465">
    <property type="entry name" value="vWFA_dom_sf"/>
</dbReference>
<evidence type="ECO:0000256" key="6">
    <source>
        <dbReference type="ARBA" id="ARBA00022840"/>
    </source>
</evidence>
<dbReference type="SUPFAM" id="SSF53300">
    <property type="entry name" value="vWA-like"/>
    <property type="match status" value="1"/>
</dbReference>
<protein>
    <recommendedName>
        <fullName evidence="4 9">Midasin</fullName>
    </recommendedName>
</protein>
<dbReference type="InterPro" id="IPR048617">
    <property type="entry name" value="MDN1_AAA_lid_4"/>
</dbReference>
<dbReference type="GO" id="GO:0016887">
    <property type="term" value="F:ATP hydrolysis activity"/>
    <property type="evidence" value="ECO:0007669"/>
    <property type="project" value="InterPro"/>
</dbReference>
<keyword evidence="7 9" id="KW-0143">Chaperone</keyword>
<feature type="compositionally biased region" description="Basic and acidic residues" evidence="11">
    <location>
        <begin position="4578"/>
        <end position="4601"/>
    </location>
</feature>
<dbReference type="GO" id="GO:0000027">
    <property type="term" value="P:ribosomal large subunit assembly"/>
    <property type="evidence" value="ECO:0007669"/>
    <property type="project" value="InterPro"/>
</dbReference>
<sequence length="5355" mass="613713">MSASRDVVNRQECRSDASPVENIGIDLKVCPNNEVHRLNSVILGKLININPDVLGFALRYFEKYPAPFETIIDKSPPSKRSRNNNVLDIKITDVSDYELVQACYNILRASPNHFRHNWNWSSFYHFLVHNNNELQWIALKCIAIVLNMSNSTVEKCAKALIPGYEKFINNIMENQNNIGLMTDIGVDKIGRTVENPNSLVSVAGISLPVFNTKNNVKSTTLIPVPSMESNLRSLALAVASRKCVCLQGPVGCGKTALVEYLAQITGRGPEEFVKVQLGDQTDSKMLLGTYRCTDIPGEFVWQPGVLTQCVMSGKWLLLEDIDSAALDVASVLSNLMETGTLSVPGYRDTIYAKSGFQLFVTQRLLPTVSGFYRQSVGASNLLEKYWLCINMDPLTKDELVTIIQKLFPSLTTIATKIVNVFLLFSMGNHETDSNMIMSNEEKFSSSTGRLISTRDLIKWCTRAIVDYDVSSRDSLLKLLQDAIDIFCCSVVDKIKRLEHAVSIEHTLGIVDKAKYYVNEYKPSVSVQSEMFAAGRARLQKKSIQYAQVDQTKINFSFTRPSAALLERVTMCVVQKEPALLVGETGVGKTMAIQFLARSTGHKITVINMNQQSESADLLGGYKPVDIKFLIKPIREEFEILFRSYYAIEPNKKFLDHIGTSYKYGKWKTLVNLMCHSATAALNRLKRKPNDESKTGQKRKNNIDNDQRKTPKEHLEMLEKWEKLNIKLIKLKSQVKTEFSLAFSFIEGSLIKALKNGHWVLLDEINLASSETLECLSGLLEGSSGSLSLLERGDCEAIKRHEDFMIFACMNPATDVGKKELPIGLRNRFTEFYIDELTDSNDLRLLVNSYLADLNLQAPKHDAIVKFYLKVRKEATNSLNDGTGHKPHYSLRTLCRALSVAATNPCGNPVRSLYEAFCLSFLTQLDHRSYAIVQNMITKAMLDAKNMRAVLGAPIPKPRCVFNEDYINCEGYWVKKGELEPETPKNYILTSSVRRNLKDLVRVVSIGKMPALLQGNTSVGKTSLITYLAKSLGYNCVRINNHENTDLQEYVGSYVADETGKLVFKEGILVEAMRKGYWIILDELNLAPCDVLEALNRVLDDNRELFIPETQQIVKAHNNFMLFATQNPPGVYGGRKVLSRAFRNRFVELHFDEIPADELQIILHKRCHMSESYCKQIINVMTELQIRRKSTAAFSGKQGFITLRDLFRWGERYRLAPDNGKNSYDWRQHLADEGYLVLAAKVRLPEEAEEIREVIKKHLKCDVDPQNLFTLNEKTSSVTKPILEKILNTSIPGFEHVVWTYPMLRMAVLVIKSCEFKEPVLLVGETGGGKTTICQLVAEMRKCKLFSVNCHMHTESSDFLGNLRPVRDHSDENNQKLFEWVDGPLILAMRSGQVFLADEISLADDSVLERMNSLLEPERSLLLAEKNTDSIDSNECNSVITAHEDFCFIGTMNPGGDYGKKELSPALRNRFTEIWCESNISNDDLKAIIRHNLSSDELNQKEDIANAILYFLNYLKNTEVGKKFTISIRDVLTWVNFINITRKNILSKLTIAEAFIEGAYLTYLDSLGSGGTGSENREKLETFKCELFKLIEPYVEKLKKYDEKMNIDEDNSDGINVEYDDKFGNRPFYISLGPNGKIPSTNFTFTAPTTKSNAQKLLRALQLPKSLLLEGSPGVGKTALVSAIAKASGHNLLRINFSDQTDVSDLFGADLPVEGGKGGEFAWKDGPFLRALKAGDWILLDELNLASQSVLEGLNACLDHRGEIYIPELGRTFTVKEGTKLFACQNPLSQGGARRGLPKSFLNRFTQVYVDALSDEDLKIIAQSQFSHFHKSWIEAIVKFNSMVSTQIGKDWGHSGAPWEMNLRDIMRWCELVDSVPEARKSAMNNAMKLLYIDRMRTENDRIKMKELCFTLFDESPRVLQQPLIHVDDKNIYFDDVVLPRTENSFISENNLFVLRDQISILKSLAQCVLMNWMPILVGASGTGKSSVVRVLAQLAGQKLRSLVVNSAMDTTEILGGFEQTDYNRHLEQLIEETENILIDILRTRLNKDSLQQVIQLHKQLENVRNLSDDGNTTTTMAVETRIFLRQTEELFKLISTMKTMECSLSADLTVIENKLENLSELVKQDNCLNAGGKFEWVDSVLVKCLKDGSWLLIDQVNLCSSAVLDRLNGLLEPGGVLTIGERGVDNDGNIHTITPHKNFRLFLTMDPRYGEISRAMRNRGVEIFLLDKSDLDDINTLDLRSMMFDLGLTQNNHQDTLLNIHHEILSKGLCADKLSSIQLLHSAFLITQQISRGFSVENAFTNACIDVYIKSKYIYQSENKERIMSIINMNIKKYNIDKSIEPIIDLSAATLNIRNLQDNAKFSMIKQQGILLMAILNKFSRKNSIDDTPITTTKFLNEYFYSNNMNEDYYEDDDKNYLVANIDELYPYLLYLFFLKSSVDDVEIRKIWLEEYINRNEIAMSEKEKLAIEVMTKKILIHANDLISPSQPWYSHALSAKLEDDPFSRALSISMALHLICFNVIDFQVPQLKKSKKNLSIEEYSYGLYQNIIMEHDTYNFPIINYFYPFVLKVSEWLSNYVESFDRPFDSTSLISFRMHIQWFKRFYKLGTSLCIDASNSNVNFDSEYTKTTLLMHYKWLRNNLIRIEWPHSHDELSQIMAKLDRHLYDRYALRKRARHVKKYLFGPPIFRNNTVASNYELLAKDDDVFNLISYSHRDFERKLIYLQADEIFQSRSEIIKLWENVFNNSGDKIDDEAILRVNEITNRSYLQNTFDKISQRKSDEYAVNTNLWPLYQYIYYTFINKLHKQLNNDCKNDSNEIIIDRNIMAKFTEMPCLSPKLMAIMNVIVKTPQTDPHYKNLLSELFTNVVLYRGAVWQSKYLCYEVIKNILDESPFDDYHSEMSDYTNILNYSNNSPILTKILSNILISDKLTEKNNQSIMAIASLNLHKVYVKQINVMNHILWRNSISLNSKDYNYILNDKEALLSYVRPYLSAINRAITTESVKIVGFNKPIQSSNDSPLDPSNEQSRDEEERINRDSQKYFRQIQNTLTFLNHYDNDNIDDIRRGLGWIYMGYHQLLLFTHLDIMDPMVKREFKIKYYSEDIEDLKMFIYANNLDSHIHGDDGYMSRTDKMSISLIDEAKKVLDTIKSKHSAIAIPDGYRCKNNRYSYFANEIADIRRNPCLTQVIDRCEFVLLNIVNYSSRPHEHWIQDMNEVIDTLKNHRESLCRLFKIWQSKHLSDYYEYVLPLLNAVCYMIHGVDIIINEAVYSIAREKTNFDLTSTAEYFLHNLVRFPTIGPNQEDILQLIDLYTSQSGREFIERNLTDKFFATESRNQIMLMMIKNGLAELYNYINLTKQISPAVWTELNQLLVEVVLIWRKQQIEKEKAATESASLYKNKANIHGVTLTEEEEIDEQLKKLFPSSHDKDFSDISDEPSLNEKKIPETTEKTTNSYLNLIDEDDMHEVYKLHSLIVRSAVTAPWMKAIDSPKRNYIDPLLRRFQTFSFLLPELDESLTSNLSTNLHMSFNMLTTIAASMNRGETFAIDENDVKTPEKPYDFYNSSNIDKVKQCLPTLEKLLDKIEIFLVEWPEHPTLKSIHEIIQRINKFAVTSPISRFLTGFELLLTKMREWEENAHSGVSLCEFTATLTQQIIDWRRLELNCWNDSLNTAFEKLKAKTSKWWFFLYSLVESYITKSSINVDHTPELFSSETIQTNEIVSSEKLIELLDIFMSESSLVEYQARLDLLLTFHCHVFHLEISTERNELLAIFWNMYNYYSKFVDDVEKKIDSIKAPIQKKLRDFVKIARWNDINYWSVKETVEKTHRTLLKFIREYESNLKEKAGTYLLIKPSSYTAEANKGEWDRSKDRDYSINPQDFVISEKKLNEIDVPFAEKNDLISRLNKNLKIATKLCTKTILMSSYPILRIELEHLIEDFTDRSIQLKNMDIDRTLPKPKQITNAKSILQLKKRALADYFKTLTNIGVSYRRGIQAWQNRKSDVLNMKIMPLDVSTTIKKLDNHNKADKQMLAQWDGCNSYYYKSYIKLQALHNAMAKVHTDLGPRNVERCRGFSTHIMLLAHEQKQLLANSFTDYIHLRKQITDLSNIDNGNVSLPCHEDIDACADLLRKLLTCLLTGLEQLELYLHACPEDDGDNVEEKSIVLESSNSPMINAHKGDPVWQSANTLMKDAIQSVKLIFQEHDKIFDNTSVPLIRTSMHFNSLKNSRANVVKVTSMIENFAVMFGKGTENSHPILETVEFLQKQTTRWVDQFDLIKVYDSGPTPQYDSDLKDFNMNMKNIVETLLLVIQKKYKEAEAQNEIIHDEEESKQENLDDEEENIEIAKLEENGFRQKLVDALNKDITQLQLGEINTMLESVLKMTQALDPLSASFYNSLLLKCLPILKQYLLFIQFYLNEQVAAFRITCKLLYIQLNVFLDLATNGFCIPKDLDLEDGETDPDGTEQSKDQGGMGLGDGEGKKDVSDRIESEDQLEDARPADEEKKDDDKDCKEENGGIDMSENFDGKLQDLEDNTDDENDEKSDDEDNKDLDKEMGDTEKGADQLDKEIWGDDEEENETEEQNEDTDEQGKGEQIGEKELSAKDNSKNRNDDENEDEENHDEDDREQRKEINEMTEPDFDDDQINPYHGKHDPQPEPEPMDLPEDLNLDDEGKEENGEREENPFDIDEMKEAMPPPEKEEINGDDLEKEKEENVDDNMNEDSSDEEGDGPATEDTQMKDLDDDDGENNGEEPEASNQQVVEPKTEEEEQKSDKDKDENKSGEEEKVGPSTDDPSKEMDSAEQSDCKADGSRDKVANQPEQDERQETSVQKNCEEDGNDKGTGQAQCEQQNEGHVGSAMQKNSSVQQKKHDESTLEKRKNPGESDENRALVDEKQPNKKKQKIHNRKELTEADEENSEAPEQDEDGDVDMCQHVKDTEKYDSHAIDAATEEQLKTQQITNSDDEEVTKDEDEEKMDIDMHEDEDNIDEEEVKPINSEAIPKEDKDEEKPKSKSKGTNNLEDNANMENKVEVEGENVATIGAARGSESAFYTNIIDNITTSLTQVERKRLEVEQMLSQWFYVPSTVEALAAWNCLSAVTEGPARDLSEKLRLVLEPTQATRLKGDYRTGKRINMRKIIPYIASQFRKDKIWLRRTKPSKQDYQIILALDDSSSMADNHSKELAFESLSLISKAMGYLEVGQLGVISFGESPKILHPLGEPFTEESGSRLIQEMRFDQKKTMVGQLVDFTVDMFENQQSSTDNAKLLVVLSDGRGIFSEGDYVNRAVRRAKLADIFLVFIIVENPQNKDSILDIRMPVFDNGKLLEIRPYMDSFPFPFYMILRDINALPGVLSDALRQWFEVVGKIDT</sequence>
<evidence type="ECO:0000256" key="4">
    <source>
        <dbReference type="ARBA" id="ARBA00017143"/>
    </source>
</evidence>
<name>A0AA39G469_MICHY</name>
<dbReference type="FunFam" id="3.40.50.300:FF:000142">
    <property type="entry name" value="Midasin"/>
    <property type="match status" value="1"/>
</dbReference>
<dbReference type="GO" id="GO:0005654">
    <property type="term" value="C:nucleoplasm"/>
    <property type="evidence" value="ECO:0007669"/>
    <property type="project" value="UniProtKB-SubCell"/>
</dbReference>
<evidence type="ECO:0000259" key="12">
    <source>
        <dbReference type="PROSITE" id="PS50234"/>
    </source>
</evidence>
<dbReference type="CDD" id="cd01460">
    <property type="entry name" value="vWA_midasin"/>
    <property type="match status" value="1"/>
</dbReference>
<evidence type="ECO:0000256" key="9">
    <source>
        <dbReference type="PIRNR" id="PIRNR010340"/>
    </source>
</evidence>
<keyword evidence="5 9" id="KW-0547">Nucleotide-binding</keyword>
<dbReference type="InterPro" id="IPR027417">
    <property type="entry name" value="P-loop_NTPase"/>
</dbReference>
<feature type="compositionally biased region" description="Acidic residues" evidence="11">
    <location>
        <begin position="4950"/>
        <end position="4979"/>
    </location>
</feature>
<proteinExistence type="inferred from homology"/>
<dbReference type="PANTHER" id="PTHR48103:SF2">
    <property type="entry name" value="MIDASIN"/>
    <property type="match status" value="1"/>
</dbReference>
<feature type="compositionally biased region" description="Basic and acidic residues" evidence="11">
    <location>
        <begin position="4540"/>
        <end position="4560"/>
    </location>
</feature>